<protein>
    <submittedName>
        <fullName evidence="1">Uncharacterized protein</fullName>
    </submittedName>
</protein>
<comment type="caution">
    <text evidence="1">The sequence shown here is derived from an EMBL/GenBank/DDBJ whole genome shotgun (WGS) entry which is preliminary data.</text>
</comment>
<dbReference type="STRING" id="1352936.M878_44980"/>
<dbReference type="PATRIC" id="fig|1352936.5.peg.9338"/>
<dbReference type="HOGENOM" id="CLU_3240388_0_0_11"/>
<evidence type="ECO:0000313" key="1">
    <source>
        <dbReference type="EMBL" id="EST18476.1"/>
    </source>
</evidence>
<organism evidence="1 2">
    <name type="scientific">Streptomyces roseochromogenus subsp. oscitans DS 12.976</name>
    <dbReference type="NCBI Taxonomy" id="1352936"/>
    <lineage>
        <taxon>Bacteria</taxon>
        <taxon>Bacillati</taxon>
        <taxon>Actinomycetota</taxon>
        <taxon>Actinomycetes</taxon>
        <taxon>Kitasatosporales</taxon>
        <taxon>Streptomycetaceae</taxon>
        <taxon>Streptomyces</taxon>
    </lineage>
</organism>
<dbReference type="RefSeq" id="WP_023553847.1">
    <property type="nucleotide sequence ID" value="NZ_CM002285.1"/>
</dbReference>
<dbReference type="AlphaFoldDB" id="V6JH41"/>
<name>V6JH41_STRRC</name>
<dbReference type="Proteomes" id="UP000017984">
    <property type="component" value="Chromosome"/>
</dbReference>
<gene>
    <name evidence="1" type="ORF">M878_44980</name>
</gene>
<evidence type="ECO:0000313" key="2">
    <source>
        <dbReference type="Proteomes" id="UP000017984"/>
    </source>
</evidence>
<keyword evidence="2" id="KW-1185">Reference proteome</keyword>
<reference evidence="1 2" key="1">
    <citation type="journal article" date="2014" name="Genome Announc.">
        <title>Draft Genome Sequence of Streptomyces roseochromogenes subsp. oscitans DS 12.976, Producer of the Aminocoumarin Antibiotic Clorobiocin.</title>
        <authorList>
            <person name="Ruckert C."/>
            <person name="Kalinowski J."/>
            <person name="Heide L."/>
            <person name="Apel A.K."/>
        </authorList>
    </citation>
    <scope>NUCLEOTIDE SEQUENCE [LARGE SCALE GENOMIC DNA]</scope>
    <source>
        <strain evidence="1 2">DS 12.976</strain>
    </source>
</reference>
<accession>V6JH41</accession>
<dbReference type="EMBL" id="AWQX01000391">
    <property type="protein sequence ID" value="EST18476.1"/>
    <property type="molecule type" value="Genomic_DNA"/>
</dbReference>
<sequence length="43" mass="5104">MTGFDDYLEMQADSEAGESLRKEEYGRMVETYYSFATDFFQLM</sequence>
<proteinExistence type="predicted"/>